<gene>
    <name evidence="3" type="ORF">PSU93_02770</name>
</gene>
<dbReference type="Gene3D" id="2.30.110.10">
    <property type="entry name" value="Electron Transport, Fmn-binding Protein, Chain A"/>
    <property type="match status" value="2"/>
</dbReference>
<evidence type="ECO:0000259" key="1">
    <source>
        <dbReference type="Pfam" id="PF04289"/>
    </source>
</evidence>
<dbReference type="Proteomes" id="UP001160519">
    <property type="component" value="Unassembled WGS sequence"/>
</dbReference>
<dbReference type="SUPFAM" id="SSF50475">
    <property type="entry name" value="FMN-binding split barrel"/>
    <property type="match status" value="1"/>
</dbReference>
<dbReference type="InterPro" id="IPR012349">
    <property type="entry name" value="Split_barrel_FMN-bd"/>
</dbReference>
<keyword evidence="4" id="KW-1185">Reference proteome</keyword>
<reference evidence="3" key="1">
    <citation type="submission" date="2023-01" db="EMBL/GenBank/DDBJ databases">
        <title>Biogeochemical cycle of methane in antarctic sediments.</title>
        <authorList>
            <person name="Roldan D.M."/>
            <person name="Menes R.J."/>
        </authorList>
    </citation>
    <scope>NUCLEOTIDE SEQUENCE [LARGE SCALE GENOMIC DNA]</scope>
    <source>
        <strain evidence="3">K-2018 MAG008</strain>
    </source>
</reference>
<proteinExistence type="predicted"/>
<name>A0AA43Q1N1_9GAMM</name>
<dbReference type="EMBL" id="JAQSDF010000004">
    <property type="protein sequence ID" value="MDI1230054.1"/>
    <property type="molecule type" value="Genomic_DNA"/>
</dbReference>
<evidence type="ECO:0000313" key="4">
    <source>
        <dbReference type="Proteomes" id="UP001160519"/>
    </source>
</evidence>
<organism evidence="3 4">
    <name type="scientific">Candidatus Methylobacter titanis</name>
    <dbReference type="NCBI Taxonomy" id="3053457"/>
    <lineage>
        <taxon>Bacteria</taxon>
        <taxon>Pseudomonadati</taxon>
        <taxon>Pseudomonadota</taxon>
        <taxon>Gammaproteobacteria</taxon>
        <taxon>Methylococcales</taxon>
        <taxon>Methylococcaceae</taxon>
        <taxon>Methylobacter</taxon>
    </lineage>
</organism>
<feature type="domain" description="DUF447" evidence="1">
    <location>
        <begin position="63"/>
        <end position="151"/>
    </location>
</feature>
<comment type="caution">
    <text evidence="3">The sequence shown here is derived from an EMBL/GenBank/DDBJ whole genome shotgun (WGS) entry which is preliminary data.</text>
</comment>
<protein>
    <submittedName>
        <fullName evidence="3">DUF447 family protein</fullName>
    </submittedName>
</protein>
<dbReference type="Pfam" id="PF20766">
    <property type="entry name" value="DUF447_C"/>
    <property type="match status" value="1"/>
</dbReference>
<dbReference type="Gene3D" id="1.20.58.290">
    <property type="entry name" value="Hypothetical membrane protein ta0354_69_121"/>
    <property type="match status" value="1"/>
</dbReference>
<dbReference type="Pfam" id="PF04289">
    <property type="entry name" value="DUF447_N"/>
    <property type="match status" value="1"/>
</dbReference>
<dbReference type="InterPro" id="IPR049288">
    <property type="entry name" value="DUF447_C"/>
</dbReference>
<accession>A0AA43Q1N1</accession>
<evidence type="ECO:0000313" key="3">
    <source>
        <dbReference type="EMBL" id="MDI1230054.1"/>
    </source>
</evidence>
<dbReference type="InterPro" id="IPR007386">
    <property type="entry name" value="DUF447_N"/>
</dbReference>
<dbReference type="AlphaFoldDB" id="A0AA43Q1N1"/>
<evidence type="ECO:0000259" key="2">
    <source>
        <dbReference type="Pfam" id="PF20766"/>
    </source>
</evidence>
<feature type="domain" description="DUF447" evidence="2">
    <location>
        <begin position="160"/>
        <end position="211"/>
    </location>
</feature>
<sequence>MIQETLVITQNSSGLAHIAPMGIHVISRDGVYAENLSGTGSAISRDGVYAASQQGTGAATGSQDDFIILPFRPSTTLNNLLASKTAVINYCDDVRVFAGCLTGRRDWPLKPAEKIDGQVLDCALAHTEVELVRVEDDQTRPKLFCKAVHNVNHAPFRGFNRAQYSVLEAAILISRLGMIPLEKIQAEIDYLRIGLEKTAGDRELEAWSWLMTVIENFIAKEGVYATSQSGTGVAIARDGVNAENLPGAGSAIASEVDA</sequence>